<feature type="region of interest" description="Disordered" evidence="2">
    <location>
        <begin position="257"/>
        <end position="343"/>
    </location>
</feature>
<keyword evidence="3" id="KW-0732">Signal</keyword>
<evidence type="ECO:0000256" key="3">
    <source>
        <dbReference type="SAM" id="SignalP"/>
    </source>
</evidence>
<feature type="coiled-coil region" evidence="1">
    <location>
        <begin position="356"/>
        <end position="416"/>
    </location>
</feature>
<proteinExistence type="predicted"/>
<accession>A0A194VZ41</accession>
<feature type="compositionally biased region" description="Low complexity" evidence="2">
    <location>
        <begin position="261"/>
        <end position="274"/>
    </location>
</feature>
<name>A0A194VZ41_CYTMA</name>
<organism evidence="4 5">
    <name type="scientific">Cytospora mali</name>
    <name type="common">Apple Valsa canker fungus</name>
    <name type="synonym">Valsa mali</name>
    <dbReference type="NCBI Taxonomy" id="578113"/>
    <lineage>
        <taxon>Eukaryota</taxon>
        <taxon>Fungi</taxon>
        <taxon>Dikarya</taxon>
        <taxon>Ascomycota</taxon>
        <taxon>Pezizomycotina</taxon>
        <taxon>Sordariomycetes</taxon>
        <taxon>Sordariomycetidae</taxon>
        <taxon>Diaporthales</taxon>
        <taxon>Cytosporaceae</taxon>
        <taxon>Cytospora</taxon>
    </lineage>
</organism>
<dbReference type="Proteomes" id="UP000078559">
    <property type="component" value="Chromosome 5"/>
</dbReference>
<dbReference type="AlphaFoldDB" id="A0A194VZ41"/>
<keyword evidence="5" id="KW-1185">Reference proteome</keyword>
<keyword evidence="1" id="KW-0175">Coiled coil</keyword>
<feature type="chain" id="PRO_5008267020" evidence="3">
    <location>
        <begin position="23"/>
        <end position="484"/>
    </location>
</feature>
<feature type="signal peptide" evidence="3">
    <location>
        <begin position="1"/>
        <end position="22"/>
    </location>
</feature>
<dbReference type="EMBL" id="CM003102">
    <property type="protein sequence ID" value="KUI69287.1"/>
    <property type="molecule type" value="Genomic_DNA"/>
</dbReference>
<dbReference type="OrthoDB" id="47007at2759"/>
<evidence type="ECO:0000256" key="2">
    <source>
        <dbReference type="SAM" id="MobiDB-lite"/>
    </source>
</evidence>
<evidence type="ECO:0000313" key="5">
    <source>
        <dbReference type="Proteomes" id="UP000078559"/>
    </source>
</evidence>
<reference evidence="4" key="1">
    <citation type="submission" date="2014-12" db="EMBL/GenBank/DDBJ databases">
        <title>Genome Sequence of Valsa Canker Pathogens Uncovers a Specific Adaption of Colonization on Woody Bark.</title>
        <authorList>
            <person name="Yin Z."/>
            <person name="Liu H."/>
            <person name="Gao X."/>
            <person name="Li Z."/>
            <person name="Song N."/>
            <person name="Ke X."/>
            <person name="Dai Q."/>
            <person name="Wu Y."/>
            <person name="Sun Y."/>
            <person name="Xu J.-R."/>
            <person name="Kang Z.K."/>
            <person name="Wang L."/>
            <person name="Huang L."/>
        </authorList>
    </citation>
    <scope>NUCLEOTIDE SEQUENCE [LARGE SCALE GENOMIC DNA]</scope>
    <source>
        <strain evidence="4">03-8</strain>
    </source>
</reference>
<evidence type="ECO:0000313" key="4">
    <source>
        <dbReference type="EMBL" id="KUI69287.1"/>
    </source>
</evidence>
<sequence>MKRLGPFYWLLLLLRKGPGSLGSFAVDHADADAAVVAVAIAISCKPSLSPPPQPSNDIDISGIPALVSWDLADGTTEYLQAVPAGSSGSLCRPKLHILYESASGSVLFKLQLSVLLKSRRNKSKNTAQFFVFIPPEKIATLSAISGQEPPETIRNILSADTVCLRFALNTPLTVVGPPSPDRIVPKNDHSAGVLASLLDLARQTHIAVYISHRALDQPRLRTLCTAASSDGLTSFDHHGIATLYGGKGGRILEASSIDSPSEAGAHESAGLAAADSPPSYDELGPGPPPAVEAASLAKVGQASRKRPRRSSSDAGSSPPSPRYGGEGAAKKQRARSVTRETGLYVDDMEKPMEHTENTEKTEHKEQMERIERMEQRLTARLDRRLDRFEQSIKEQLQEHKRSITEMVEERMEAHEEQTQLDLDLLRREVESDVEEQLIGKKAELDDQFKDERLDIQETLEERFAELEESITQRFSSARAVLEFD</sequence>
<protein>
    <submittedName>
        <fullName evidence="4">Uncharacterized protein</fullName>
    </submittedName>
</protein>
<evidence type="ECO:0000256" key="1">
    <source>
        <dbReference type="SAM" id="Coils"/>
    </source>
</evidence>
<gene>
    <name evidence="4" type="ORF">VM1G_05472</name>
</gene>